<keyword evidence="3" id="KW-0808">Transferase</keyword>
<dbReference type="GO" id="GO:0035251">
    <property type="term" value="F:UDP-glucosyltransferase activity"/>
    <property type="evidence" value="ECO:0007669"/>
    <property type="project" value="InterPro"/>
</dbReference>
<dbReference type="FunFam" id="3.40.50.2000:FF:000056">
    <property type="entry name" value="Glycosyltransferase"/>
    <property type="match status" value="1"/>
</dbReference>
<gene>
    <name evidence="5" type="ORF">ZIOFF_041992</name>
</gene>
<evidence type="ECO:0000313" key="5">
    <source>
        <dbReference type="EMBL" id="KAG6502103.1"/>
    </source>
</evidence>
<dbReference type="InterPro" id="IPR050481">
    <property type="entry name" value="UDP-glycosyltransf_plant"/>
</dbReference>
<dbReference type="InterPro" id="IPR002213">
    <property type="entry name" value="UDP_glucos_trans"/>
</dbReference>
<dbReference type="PROSITE" id="PS00375">
    <property type="entry name" value="UDPGT"/>
    <property type="match status" value="1"/>
</dbReference>
<evidence type="ECO:0000313" key="6">
    <source>
        <dbReference type="Proteomes" id="UP000734854"/>
    </source>
</evidence>
<dbReference type="Pfam" id="PF00201">
    <property type="entry name" value="UDPGT"/>
    <property type="match status" value="1"/>
</dbReference>
<dbReference type="Gene3D" id="3.40.50.2000">
    <property type="entry name" value="Glycogen Phosphorylase B"/>
    <property type="match status" value="2"/>
</dbReference>
<comment type="similarity">
    <text evidence="1">Belongs to the UDP-glycosyltransferase family.</text>
</comment>
<dbReference type="Proteomes" id="UP000734854">
    <property type="component" value="Unassembled WGS sequence"/>
</dbReference>
<comment type="caution">
    <text evidence="5">The sequence shown here is derived from an EMBL/GenBank/DDBJ whole genome shotgun (WGS) entry which is preliminary data.</text>
</comment>
<sequence>MRSQDSRATCVAVIENPSVAANRRLDTAGKNQRERGRERMAWALAWSFGNVLSPRRCFLPWPRLVASRHLSVGGIARAATASLSSYSPPQADNAESHPDAAQDAKISADIPILACPICYNPLISKNGPVIRLASQSGSNFECHTCKKDYLSNDIYLDLTVAGGSEDYAETMPAATELFRTPLVSFLYERGWRQNFVWGGFPGPEREFEMAKGYLKPTAGGTIIDASCGSGLFSRLFAKSEMFSLVVALDFSENMLQQCRDFINQEGISKERLILVRADISRLPFVSSSIDAVHAGAAIHCWPSPSAGVAEVSRVLRPGGVFVATTFILDSIPLTAQILQTVRQLSPSESFILQARVPLLSNPPNMLPIADPTMAETQTYGDRRRTPHIVLVPSAGMGHLTPFLRLAAQLSARDCRVSLLTTHPTVSAAEERHVDAFFAAFPGVRRLDLHLPLLDPSELNCADPFFLRFESIRRSAHLLPRVLADASPPVSAVIVDIVAASSYLPAVAEMGLPSYVLFTSSAAMLALCAYFPTYLATKNTFGVGDIDIPGAGRVPKSSVPMLLHDPNQLFAKQFLENGQALPKADGILVNTLHALEPEVLAALNEGKVTPDLPPVLAIGPILPEMSGEGESFSAPLAWLDRQPDRSVVYVSFGSRTAMPAEQIRELGIGLERSGLRFLWVVKSKMVDRAELEVGLEELLGEEYLAKIKDRGMVVKDWVEQAEILRHRAVGGFVSHCGWNSVTEAALYGVRILAWPIAGDQRVNAAVVARGGLGIWVEGWSWQAEEPIKAEEISERLKDLMAVEGLRAMGAEAADVGGTSYQVLTRFVESLKL</sequence>
<evidence type="ECO:0000256" key="1">
    <source>
        <dbReference type="ARBA" id="ARBA00009995"/>
    </source>
</evidence>
<dbReference type="PANTHER" id="PTHR48048:SF76">
    <property type="entry name" value="UDP-GLYCOSYLTRANSFERASE 708D1-LIKE"/>
    <property type="match status" value="1"/>
</dbReference>
<dbReference type="CDD" id="cd03784">
    <property type="entry name" value="GT1_Gtf-like"/>
    <property type="match status" value="1"/>
</dbReference>
<evidence type="ECO:0000259" key="4">
    <source>
        <dbReference type="Pfam" id="PF08241"/>
    </source>
</evidence>
<dbReference type="AlphaFoldDB" id="A0A8J5KWM0"/>
<keyword evidence="6" id="KW-1185">Reference proteome</keyword>
<evidence type="ECO:0000256" key="2">
    <source>
        <dbReference type="ARBA" id="ARBA00022676"/>
    </source>
</evidence>
<proteinExistence type="inferred from homology"/>
<dbReference type="FunFam" id="3.40.50.2000:FF:000127">
    <property type="entry name" value="Glycosyltransferase"/>
    <property type="match status" value="1"/>
</dbReference>
<keyword evidence="2" id="KW-0328">Glycosyltransferase</keyword>
<evidence type="ECO:0000256" key="3">
    <source>
        <dbReference type="ARBA" id="ARBA00022679"/>
    </source>
</evidence>
<organism evidence="5 6">
    <name type="scientific">Zingiber officinale</name>
    <name type="common">Ginger</name>
    <name type="synonym">Amomum zingiber</name>
    <dbReference type="NCBI Taxonomy" id="94328"/>
    <lineage>
        <taxon>Eukaryota</taxon>
        <taxon>Viridiplantae</taxon>
        <taxon>Streptophyta</taxon>
        <taxon>Embryophyta</taxon>
        <taxon>Tracheophyta</taxon>
        <taxon>Spermatophyta</taxon>
        <taxon>Magnoliopsida</taxon>
        <taxon>Liliopsida</taxon>
        <taxon>Zingiberales</taxon>
        <taxon>Zingiberaceae</taxon>
        <taxon>Zingiber</taxon>
    </lineage>
</organism>
<dbReference type="InterPro" id="IPR035595">
    <property type="entry name" value="UDP_glycos_trans_CS"/>
</dbReference>
<reference evidence="5 6" key="1">
    <citation type="submission" date="2020-08" db="EMBL/GenBank/DDBJ databases">
        <title>Plant Genome Project.</title>
        <authorList>
            <person name="Zhang R.-G."/>
        </authorList>
    </citation>
    <scope>NUCLEOTIDE SEQUENCE [LARGE SCALE GENOMIC DNA]</scope>
    <source>
        <tissue evidence="5">Rhizome</tissue>
    </source>
</reference>
<name>A0A8J5KWM0_ZINOF</name>
<dbReference type="PANTHER" id="PTHR48048">
    <property type="entry name" value="GLYCOSYLTRANSFERASE"/>
    <property type="match status" value="1"/>
</dbReference>
<protein>
    <recommendedName>
        <fullName evidence="4">Methyltransferase type 11 domain-containing protein</fullName>
    </recommendedName>
</protein>
<dbReference type="SUPFAM" id="SSF53335">
    <property type="entry name" value="S-adenosyl-L-methionine-dependent methyltransferases"/>
    <property type="match status" value="1"/>
</dbReference>
<dbReference type="InterPro" id="IPR029063">
    <property type="entry name" value="SAM-dependent_MTases_sf"/>
</dbReference>
<dbReference type="Gene3D" id="3.40.50.150">
    <property type="entry name" value="Vaccinia Virus protein VP39"/>
    <property type="match status" value="1"/>
</dbReference>
<dbReference type="EMBL" id="JACMSC010000011">
    <property type="protein sequence ID" value="KAG6502103.1"/>
    <property type="molecule type" value="Genomic_DNA"/>
</dbReference>
<dbReference type="CDD" id="cd02440">
    <property type="entry name" value="AdoMet_MTases"/>
    <property type="match status" value="1"/>
</dbReference>
<accession>A0A8J5KWM0</accession>
<dbReference type="Pfam" id="PF08241">
    <property type="entry name" value="Methyltransf_11"/>
    <property type="match status" value="1"/>
</dbReference>
<dbReference type="SUPFAM" id="SSF53756">
    <property type="entry name" value="UDP-Glycosyltransferase/glycogen phosphorylase"/>
    <property type="match status" value="1"/>
</dbReference>
<dbReference type="InterPro" id="IPR013216">
    <property type="entry name" value="Methyltransf_11"/>
</dbReference>
<feature type="domain" description="Methyltransferase type 11" evidence="4">
    <location>
        <begin position="224"/>
        <end position="322"/>
    </location>
</feature>
<dbReference type="GO" id="GO:0008757">
    <property type="term" value="F:S-adenosylmethionine-dependent methyltransferase activity"/>
    <property type="evidence" value="ECO:0007669"/>
    <property type="project" value="InterPro"/>
</dbReference>